<reference evidence="1" key="1">
    <citation type="submission" date="2022-08" db="EMBL/GenBank/DDBJ databases">
        <title>Molecular epidemiological analysis of five strains of VanD-type vancomycin-resistant Enterococcus faecalis.</title>
        <authorList>
            <person name="Mimura K."/>
            <person name="Hashimoto Y."/>
            <person name="Tomita H."/>
        </authorList>
    </citation>
    <scope>NUCLEOTIDE SEQUENCE</scope>
    <source>
        <strain evidence="1">SVR2332</strain>
    </source>
</reference>
<organism evidence="1 2">
    <name type="scientific">Enterococcus faecalis</name>
    <name type="common">Streptococcus faecalis</name>
    <dbReference type="NCBI Taxonomy" id="1351"/>
    <lineage>
        <taxon>Bacteria</taxon>
        <taxon>Bacillati</taxon>
        <taxon>Bacillota</taxon>
        <taxon>Bacilli</taxon>
        <taxon>Lactobacillales</taxon>
        <taxon>Enterococcaceae</taxon>
        <taxon>Enterococcus</taxon>
    </lineage>
</organism>
<protein>
    <submittedName>
        <fullName evidence="1">Uncharacterized protein</fullName>
    </submittedName>
</protein>
<dbReference type="EMBL" id="AP026729">
    <property type="protein sequence ID" value="BDQ63613.1"/>
    <property type="molecule type" value="Genomic_DNA"/>
</dbReference>
<evidence type="ECO:0000313" key="2">
    <source>
        <dbReference type="Proteomes" id="UP001317613"/>
    </source>
</evidence>
<proteinExistence type="predicted"/>
<name>A0AC59HV66_ENTFL</name>
<evidence type="ECO:0000313" key="1">
    <source>
        <dbReference type="EMBL" id="BDQ63613.1"/>
    </source>
</evidence>
<gene>
    <name evidence="1" type="ORF">EfsSVR2332_36910</name>
</gene>
<accession>A0AC59HV66</accession>
<sequence length="101" mass="11223">MKSGSPLFEQIDKSIDKKVNLFSNSFSRYAVRAMLACLFLTLGTAVAFAIAIKGEGISHGLGKMLYAFMFSWSLVMILYMNAELGTSNMLYMTVGVYRKKS</sequence>
<dbReference type="Proteomes" id="UP001317613">
    <property type="component" value="Chromosome"/>
</dbReference>